<dbReference type="GO" id="GO:0008982">
    <property type="term" value="F:protein-N(PI)-phosphohistidine-sugar phosphotransferase activity"/>
    <property type="evidence" value="ECO:0007669"/>
    <property type="project" value="InterPro"/>
</dbReference>
<evidence type="ECO:0000256" key="1">
    <source>
        <dbReference type="ARBA" id="ARBA00023015"/>
    </source>
</evidence>
<reference evidence="7" key="1">
    <citation type="submission" date="2020-12" db="EMBL/GenBank/DDBJ databases">
        <title>Clostridium thailandense sp. nov., a novel acetogenic bacterium isolated from peat land soil in Thailand.</title>
        <authorList>
            <person name="Chaikitkaew S."/>
            <person name="Birkeland N.K."/>
        </authorList>
    </citation>
    <scope>NUCLEOTIDE SEQUENCE</scope>
    <source>
        <strain evidence="7">PL3</strain>
    </source>
</reference>
<evidence type="ECO:0000313" key="7">
    <source>
        <dbReference type="EMBL" id="MBV7273401.1"/>
    </source>
</evidence>
<dbReference type="InterPro" id="IPR002178">
    <property type="entry name" value="PTS_EIIA_type-2_dom"/>
</dbReference>
<dbReference type="Pfam" id="PF00874">
    <property type="entry name" value="PRD"/>
    <property type="match status" value="1"/>
</dbReference>
<feature type="domain" description="PRD" evidence="6">
    <location>
        <begin position="195"/>
        <end position="299"/>
    </location>
</feature>
<organism evidence="7 8">
    <name type="scientific">Clostridium thailandense</name>
    <dbReference type="NCBI Taxonomy" id="2794346"/>
    <lineage>
        <taxon>Bacteria</taxon>
        <taxon>Bacillati</taxon>
        <taxon>Bacillota</taxon>
        <taxon>Clostridia</taxon>
        <taxon>Eubacteriales</taxon>
        <taxon>Clostridiaceae</taxon>
        <taxon>Clostridium</taxon>
    </lineage>
</organism>
<keyword evidence="1" id="KW-0805">Transcription regulation</keyword>
<dbReference type="GO" id="GO:0009401">
    <property type="term" value="P:phosphoenolpyruvate-dependent sugar phosphotransferase system"/>
    <property type="evidence" value="ECO:0007669"/>
    <property type="project" value="InterPro"/>
</dbReference>
<dbReference type="GO" id="GO:0003700">
    <property type="term" value="F:DNA-binding transcription factor activity"/>
    <property type="evidence" value="ECO:0007669"/>
    <property type="project" value="InterPro"/>
</dbReference>
<protein>
    <submittedName>
        <fullName evidence="7">BglG family transcription antiterminator</fullName>
    </submittedName>
</protein>
<dbReference type="InterPro" id="IPR007737">
    <property type="entry name" value="Mga_HTH"/>
</dbReference>
<keyword evidence="2" id="KW-0804">Transcription</keyword>
<sequence>MMDLTARQKFILNSIIEKGSLNIKDLSQQIDVSSRTISRDLSAINKVLSDKDLLIYEESSNLYIKGEEEALKDVKKSLGGIPLQWLLTQEQRILLITAQLLVAHEPYKSAYFSYQFNVVEGSISLYMDKIEQWLNAHNLLLSRKRGQGIIVEGSEWNKRSSFIKLIYEYKPIDELLAFVYGSKTDPAINAFFKTIFSEELIGITKNLLESINNKIVTNKDDIAYFTSFIHVLLSLKKTKLSSSIELPAYLVQDVLSSNEFSFNQEIKEYLLSVNIDISDRELAYMAIQLMGNKYIYKTDGKFKELGIPLEDLSSEVVYEVAKKLNIKIECDEQLILGLTQHFNPALYRINMGIQARNPLVDEIKQYYGDLFKAVDYACRLVFSKYNITMSQDEIGYITMHIGAAIERSNAHKNKLSALVICPSGTGTARILSHKIKEAIPQIESVTISSIREWTEVDTNYDMVLSTVSIDGTTNKKNIITVSPFLQNEDIDKINNFIKLHLSGNSVLNNITSLPGEEKNENSIIDEYNVINDILKNLQLEVIDTDSFEALVKSIARSLDDKELIIDKEEIEHLIFKREELGSVVIPDCHLALLHTRSDTVKAPLLGVYRLKNPMKLKSSGFEDENVDAFIVLLARKNEQSYVLEQMGKISIALIESKAFTETLRLGDIKDLRNSIIRVLNEEEI</sequence>
<evidence type="ECO:0000313" key="8">
    <source>
        <dbReference type="Proteomes" id="UP000694308"/>
    </source>
</evidence>
<accession>A0A949TU07</accession>
<dbReference type="Proteomes" id="UP000694308">
    <property type="component" value="Unassembled WGS sequence"/>
</dbReference>
<comment type="caution">
    <text evidence="7">The sequence shown here is derived from an EMBL/GenBank/DDBJ whole genome shotgun (WGS) entry which is preliminary data.</text>
</comment>
<dbReference type="PROSITE" id="PS51094">
    <property type="entry name" value="PTS_EIIA_TYPE_2"/>
    <property type="match status" value="1"/>
</dbReference>
<evidence type="ECO:0000259" key="6">
    <source>
        <dbReference type="PROSITE" id="PS51372"/>
    </source>
</evidence>
<dbReference type="InterPro" id="IPR050661">
    <property type="entry name" value="BglG_antiterminators"/>
</dbReference>
<proteinExistence type="predicted"/>
<evidence type="ECO:0000259" key="4">
    <source>
        <dbReference type="PROSITE" id="PS51094"/>
    </source>
</evidence>
<dbReference type="RefSeq" id="WP_218320451.1">
    <property type="nucleotide sequence ID" value="NZ_JAEEGC010000044.1"/>
</dbReference>
<feature type="domain" description="HTH deoR-type" evidence="3">
    <location>
        <begin position="4"/>
        <end position="83"/>
    </location>
</feature>
<keyword evidence="8" id="KW-1185">Reference proteome</keyword>
<dbReference type="PROSITE" id="PS51000">
    <property type="entry name" value="HTH_DEOR_2"/>
    <property type="match status" value="1"/>
</dbReference>
<dbReference type="PANTHER" id="PTHR30185:SF18">
    <property type="entry name" value="TRANSCRIPTIONAL REGULATOR MTLR"/>
    <property type="match status" value="1"/>
</dbReference>
<dbReference type="Pfam" id="PF05043">
    <property type="entry name" value="Mga"/>
    <property type="match status" value="1"/>
</dbReference>
<dbReference type="PROSITE" id="PS51099">
    <property type="entry name" value="PTS_EIIB_TYPE_2"/>
    <property type="match status" value="1"/>
</dbReference>
<feature type="domain" description="PRD" evidence="6">
    <location>
        <begin position="304"/>
        <end position="411"/>
    </location>
</feature>
<dbReference type="Pfam" id="PF00359">
    <property type="entry name" value="PTS_EIIA_2"/>
    <property type="match status" value="1"/>
</dbReference>
<dbReference type="InterPro" id="IPR013011">
    <property type="entry name" value="PTS_EIIB_2"/>
</dbReference>
<dbReference type="PANTHER" id="PTHR30185">
    <property type="entry name" value="CRYPTIC BETA-GLUCOSIDE BGL OPERON ANTITERMINATOR"/>
    <property type="match status" value="1"/>
</dbReference>
<dbReference type="InterPro" id="IPR011608">
    <property type="entry name" value="PRD"/>
</dbReference>
<gene>
    <name evidence="7" type="ORF">I6U48_10820</name>
</gene>
<dbReference type="PROSITE" id="PS51372">
    <property type="entry name" value="PRD_2"/>
    <property type="match status" value="2"/>
</dbReference>
<dbReference type="CDD" id="cd05568">
    <property type="entry name" value="PTS_IIB_bgl_like"/>
    <property type="match status" value="1"/>
</dbReference>
<name>A0A949TU07_9CLOT</name>
<evidence type="ECO:0000256" key="2">
    <source>
        <dbReference type="ARBA" id="ARBA00023163"/>
    </source>
</evidence>
<feature type="domain" description="PTS EIIA type-2" evidence="4">
    <location>
        <begin position="528"/>
        <end position="682"/>
    </location>
</feature>
<evidence type="ECO:0000259" key="3">
    <source>
        <dbReference type="PROSITE" id="PS51000"/>
    </source>
</evidence>
<evidence type="ECO:0000259" key="5">
    <source>
        <dbReference type="PROSITE" id="PS51099"/>
    </source>
</evidence>
<dbReference type="AlphaFoldDB" id="A0A949TU07"/>
<dbReference type="InterPro" id="IPR001034">
    <property type="entry name" value="DeoR_HTH"/>
</dbReference>
<feature type="domain" description="PTS EIIB type-2" evidence="5">
    <location>
        <begin position="415"/>
        <end position="505"/>
    </location>
</feature>
<dbReference type="EMBL" id="JAEEGC010000044">
    <property type="protein sequence ID" value="MBV7273401.1"/>
    <property type="molecule type" value="Genomic_DNA"/>
</dbReference>